<dbReference type="PROSITE" id="PS00211">
    <property type="entry name" value="ABC_TRANSPORTER_1"/>
    <property type="match status" value="1"/>
</dbReference>
<protein>
    <submittedName>
        <fullName evidence="6">ABC transporter ATP-binding protein</fullName>
    </submittedName>
</protein>
<reference evidence="7" key="1">
    <citation type="journal article" date="2019" name="Int. J. Syst. Evol. Microbiol.">
        <title>The Global Catalogue of Microorganisms (GCM) 10K type strain sequencing project: providing services to taxonomists for standard genome sequencing and annotation.</title>
        <authorList>
            <consortium name="The Broad Institute Genomics Platform"/>
            <consortium name="The Broad Institute Genome Sequencing Center for Infectious Disease"/>
            <person name="Wu L."/>
            <person name="Ma J."/>
        </authorList>
    </citation>
    <scope>NUCLEOTIDE SEQUENCE [LARGE SCALE GENOMIC DNA]</scope>
    <source>
        <strain evidence="7">JCM 4594</strain>
    </source>
</reference>
<dbReference type="InterPro" id="IPR003439">
    <property type="entry name" value="ABC_transporter-like_ATP-bd"/>
</dbReference>
<evidence type="ECO:0000259" key="5">
    <source>
        <dbReference type="PROSITE" id="PS50893"/>
    </source>
</evidence>
<comment type="caution">
    <text evidence="6">The sequence shown here is derived from an EMBL/GenBank/DDBJ whole genome shotgun (WGS) entry which is preliminary data.</text>
</comment>
<dbReference type="SUPFAM" id="SSF52540">
    <property type="entry name" value="P-loop containing nucleoside triphosphate hydrolases"/>
    <property type="match status" value="1"/>
</dbReference>
<dbReference type="PROSITE" id="PS50893">
    <property type="entry name" value="ABC_TRANSPORTER_2"/>
    <property type="match status" value="1"/>
</dbReference>
<dbReference type="SMART" id="SM00382">
    <property type="entry name" value="AAA"/>
    <property type="match status" value="1"/>
</dbReference>
<dbReference type="GO" id="GO:0005524">
    <property type="term" value="F:ATP binding"/>
    <property type="evidence" value="ECO:0007669"/>
    <property type="project" value="UniProtKB-KW"/>
</dbReference>
<dbReference type="Proteomes" id="UP000600946">
    <property type="component" value="Unassembled WGS sequence"/>
</dbReference>
<keyword evidence="2" id="KW-0813">Transport</keyword>
<keyword evidence="7" id="KW-1185">Reference proteome</keyword>
<evidence type="ECO:0000256" key="3">
    <source>
        <dbReference type="ARBA" id="ARBA00022741"/>
    </source>
</evidence>
<organism evidence="6 7">
    <name type="scientific">Streptomyces xanthochromogenes</name>
    <dbReference type="NCBI Taxonomy" id="67384"/>
    <lineage>
        <taxon>Bacteria</taxon>
        <taxon>Bacillati</taxon>
        <taxon>Actinomycetota</taxon>
        <taxon>Actinomycetes</taxon>
        <taxon>Kitasatosporales</taxon>
        <taxon>Streptomycetaceae</taxon>
        <taxon>Streptomyces</taxon>
    </lineage>
</organism>
<dbReference type="Pfam" id="PF00005">
    <property type="entry name" value="ABC_tran"/>
    <property type="match status" value="1"/>
</dbReference>
<feature type="domain" description="ABC transporter" evidence="5">
    <location>
        <begin position="8"/>
        <end position="240"/>
    </location>
</feature>
<sequence length="316" mass="33178">MGNSPAVIETSGLSKRFRGGQLAVNGLDLTVPRGSVFGFLGPNGSGKTTTIRMLMGLIEPTSGTARLLGSPMPKAARAVLPRVGALIEGPALYGFLSGRDNLLRYDAADPTADPRTRTARVGAALDRVGLTAAAGKKARAYSLGMKQRLGLASALLQQRELLVLDEPTNGLDPQGMREIRSLIRELAEDGTTVFLSSHLLDEIEQVCTHAAVMNQGRLVVQGEVAELAANARGRLVVTTPDTGAAARLLKERGIADVAVAGEDRVSSELPPDDMELADLNAELVRAGVRVRGFTAERASLEDAFVALTGEGFDVAG</sequence>
<dbReference type="InterPro" id="IPR017871">
    <property type="entry name" value="ABC_transporter-like_CS"/>
</dbReference>
<accession>A0ABQ3ARR7</accession>
<dbReference type="Gene3D" id="3.40.50.300">
    <property type="entry name" value="P-loop containing nucleotide triphosphate hydrolases"/>
    <property type="match status" value="1"/>
</dbReference>
<evidence type="ECO:0000256" key="4">
    <source>
        <dbReference type="ARBA" id="ARBA00022840"/>
    </source>
</evidence>
<evidence type="ECO:0000313" key="7">
    <source>
        <dbReference type="Proteomes" id="UP000600946"/>
    </source>
</evidence>
<keyword evidence="3" id="KW-0547">Nucleotide-binding</keyword>
<dbReference type="PANTHER" id="PTHR43335:SF4">
    <property type="entry name" value="ABC TRANSPORTER, ATP-BINDING PROTEIN"/>
    <property type="match status" value="1"/>
</dbReference>
<dbReference type="InterPro" id="IPR027417">
    <property type="entry name" value="P-loop_NTPase"/>
</dbReference>
<dbReference type="PANTHER" id="PTHR43335">
    <property type="entry name" value="ABC TRANSPORTER, ATP-BINDING PROTEIN"/>
    <property type="match status" value="1"/>
</dbReference>
<comment type="similarity">
    <text evidence="1">Belongs to the ABC transporter superfamily.</text>
</comment>
<keyword evidence="4 6" id="KW-0067">ATP-binding</keyword>
<name>A0ABQ3ARR7_9ACTN</name>
<dbReference type="RefSeq" id="WP_190029190.1">
    <property type="nucleotide sequence ID" value="NZ_BMUU01000018.1"/>
</dbReference>
<evidence type="ECO:0000256" key="1">
    <source>
        <dbReference type="ARBA" id="ARBA00005417"/>
    </source>
</evidence>
<dbReference type="InterPro" id="IPR003593">
    <property type="entry name" value="AAA+_ATPase"/>
</dbReference>
<dbReference type="EMBL" id="BMUU01000018">
    <property type="protein sequence ID" value="GGY65254.1"/>
    <property type="molecule type" value="Genomic_DNA"/>
</dbReference>
<evidence type="ECO:0000313" key="6">
    <source>
        <dbReference type="EMBL" id="GGY65254.1"/>
    </source>
</evidence>
<dbReference type="GeneID" id="96294847"/>
<evidence type="ECO:0000256" key="2">
    <source>
        <dbReference type="ARBA" id="ARBA00022448"/>
    </source>
</evidence>
<gene>
    <name evidence="6" type="ORF">GCM10010326_69800</name>
</gene>
<proteinExistence type="inferred from homology"/>